<dbReference type="HOGENOM" id="CLU_1908251_0_0_1"/>
<proteinExistence type="predicted"/>
<organism evidence="1 2">
    <name type="scientific">Ustilago hordei</name>
    <name type="common">Barley covered smut fungus</name>
    <dbReference type="NCBI Taxonomy" id="120017"/>
    <lineage>
        <taxon>Eukaryota</taxon>
        <taxon>Fungi</taxon>
        <taxon>Dikarya</taxon>
        <taxon>Basidiomycota</taxon>
        <taxon>Ustilaginomycotina</taxon>
        <taxon>Ustilaginomycetes</taxon>
        <taxon>Ustilaginales</taxon>
        <taxon>Ustilaginaceae</taxon>
        <taxon>Ustilago</taxon>
    </lineage>
</organism>
<dbReference type="Proteomes" id="UP000006174">
    <property type="component" value="Unassembled WGS sequence"/>
</dbReference>
<sequence length="133" mass="14347">MAELVKIGSSNTLLQNPLGSVVPCLYNRSHGNQLGDTSITDPTIRGQQARNGLPPDEAGALHYNELGARRWVLSEVTDPKPDICNRIVSIMNSIEICDNTCGITILGEICSRDISITFLAQRCSNGFAIAGFD</sequence>
<accession>I2FVN7</accession>
<comment type="caution">
    <text evidence="1">The sequence shown here is derived from an EMBL/GenBank/DDBJ whole genome shotgun (WGS) entry which is preliminary data.</text>
</comment>
<gene>
    <name evidence="1" type="ORF">UHOR_14718</name>
</gene>
<dbReference type="AlphaFoldDB" id="I2FVN7"/>
<protein>
    <submittedName>
        <fullName evidence="1">Uncharacterized protein</fullName>
    </submittedName>
</protein>
<evidence type="ECO:0000313" key="1">
    <source>
        <dbReference type="EMBL" id="CCF50980.1"/>
    </source>
</evidence>
<evidence type="ECO:0000313" key="2">
    <source>
        <dbReference type="Proteomes" id="UP000006174"/>
    </source>
</evidence>
<name>I2FVN7_USTHO</name>
<dbReference type="EMBL" id="CAGI01000160">
    <property type="protein sequence ID" value="CCF50980.1"/>
    <property type="molecule type" value="Genomic_DNA"/>
</dbReference>
<reference evidence="1 2" key="1">
    <citation type="journal article" date="2012" name="Plant Cell">
        <title>Genome comparison of barley and maize smut fungi reveals targeted loss of RNA silencing components and species-specific presence of transposable elements.</title>
        <authorList>
            <person name="Laurie J.D."/>
            <person name="Ali S."/>
            <person name="Linning R."/>
            <person name="Mannhaupt G."/>
            <person name="Wong P."/>
            <person name="Gueldener U."/>
            <person name="Muensterkoetter M."/>
            <person name="Moore R."/>
            <person name="Kahmann R."/>
            <person name="Bakkeren G."/>
            <person name="Schirawski J."/>
        </authorList>
    </citation>
    <scope>NUCLEOTIDE SEQUENCE [LARGE SCALE GENOMIC DNA]</scope>
    <source>
        <strain evidence="2">Uh4875-4</strain>
    </source>
</reference>
<keyword evidence="2" id="KW-1185">Reference proteome</keyword>